<evidence type="ECO:0000313" key="1">
    <source>
        <dbReference type="EMBL" id="KAF0737917.1"/>
    </source>
</evidence>
<gene>
    <name evidence="1" type="ORF">Ae201684_005914</name>
</gene>
<accession>A0A6G0XCX8</accession>
<protein>
    <submittedName>
        <fullName evidence="1">Uncharacterized protein</fullName>
    </submittedName>
</protein>
<sequence length="241" mass="26634">MTASSSSTATCFFNDCDNPVLPNSWKCVFHRHRARCLVSGCQNQVYARSLCVRHGGKKQCEFDGCNLNARLGNVCSKHGAGNIKKRCTHEGCTKQANARQKCVRHGGGRKCKVDGCSTHARSGGFCRRHSRASTDALPTSPHVLKIEAPRVDFGSPTSTTLTSNELLWLDVPGSHQMSTNNPATESSIENSLDWKLLSFHDPMLLSHHQSTAHLEDAQLKWTDIDVMPQNDMLDILEVFDL</sequence>
<keyword evidence="2" id="KW-1185">Reference proteome</keyword>
<dbReference type="OrthoDB" id="73726at2759"/>
<name>A0A6G0XCX8_9STRA</name>
<comment type="caution">
    <text evidence="1">The sequence shown here is derived from an EMBL/GenBank/DDBJ whole genome shotgun (WGS) entry which is preliminary data.</text>
</comment>
<reference evidence="1 2" key="1">
    <citation type="submission" date="2019-07" db="EMBL/GenBank/DDBJ databases">
        <title>Genomics analysis of Aphanomyces spp. identifies a new class of oomycete effector associated with host adaptation.</title>
        <authorList>
            <person name="Gaulin E."/>
        </authorList>
    </citation>
    <scope>NUCLEOTIDE SEQUENCE [LARGE SCALE GENOMIC DNA]</scope>
    <source>
        <strain evidence="1 2">ATCC 201684</strain>
    </source>
</reference>
<dbReference type="VEuPathDB" id="FungiDB:AeMF1_020008"/>
<dbReference type="PANTHER" id="PTHR31827">
    <property type="entry name" value="EMB|CAB89363.1"/>
    <property type="match status" value="1"/>
</dbReference>
<evidence type="ECO:0000313" key="2">
    <source>
        <dbReference type="Proteomes" id="UP000481153"/>
    </source>
</evidence>
<dbReference type="Proteomes" id="UP000481153">
    <property type="component" value="Unassembled WGS sequence"/>
</dbReference>
<dbReference type="PANTHER" id="PTHR31827:SF1">
    <property type="entry name" value="EMB|CAB89363.1"/>
    <property type="match status" value="1"/>
</dbReference>
<dbReference type="EMBL" id="VJMJ01000079">
    <property type="protein sequence ID" value="KAF0737917.1"/>
    <property type="molecule type" value="Genomic_DNA"/>
</dbReference>
<proteinExistence type="predicted"/>
<organism evidence="1 2">
    <name type="scientific">Aphanomyces euteiches</name>
    <dbReference type="NCBI Taxonomy" id="100861"/>
    <lineage>
        <taxon>Eukaryota</taxon>
        <taxon>Sar</taxon>
        <taxon>Stramenopiles</taxon>
        <taxon>Oomycota</taxon>
        <taxon>Saprolegniomycetes</taxon>
        <taxon>Saprolegniales</taxon>
        <taxon>Verrucalvaceae</taxon>
        <taxon>Aphanomyces</taxon>
    </lineage>
</organism>
<dbReference type="AlphaFoldDB" id="A0A6G0XCX8"/>